<reference evidence="6" key="1">
    <citation type="journal article" date="2014" name="Front. Microbiol.">
        <title>High frequency of phylogenetically diverse reductive dehalogenase-homologous genes in deep subseafloor sedimentary metagenomes.</title>
        <authorList>
            <person name="Kawai M."/>
            <person name="Futagami T."/>
            <person name="Toyoda A."/>
            <person name="Takaki Y."/>
            <person name="Nishi S."/>
            <person name="Hori S."/>
            <person name="Arai W."/>
            <person name="Tsubouchi T."/>
            <person name="Morono Y."/>
            <person name="Uchiyama I."/>
            <person name="Ito T."/>
            <person name="Fujiyama A."/>
            <person name="Inagaki F."/>
            <person name="Takami H."/>
        </authorList>
    </citation>
    <scope>NUCLEOTIDE SEQUENCE</scope>
    <source>
        <strain evidence="6">Expedition CK06-06</strain>
    </source>
</reference>
<gene>
    <name evidence="6" type="ORF">S03H2_01056</name>
</gene>
<feature type="domain" description="ABC transporter" evidence="5">
    <location>
        <begin position="34"/>
        <end position="98"/>
    </location>
</feature>
<evidence type="ECO:0000256" key="1">
    <source>
        <dbReference type="ARBA" id="ARBA00005417"/>
    </source>
</evidence>
<dbReference type="EMBL" id="BARU01000282">
    <property type="protein sequence ID" value="GAH19151.1"/>
    <property type="molecule type" value="Genomic_DNA"/>
</dbReference>
<evidence type="ECO:0000256" key="4">
    <source>
        <dbReference type="ARBA" id="ARBA00022840"/>
    </source>
</evidence>
<dbReference type="Gene3D" id="3.40.50.300">
    <property type="entry name" value="P-loop containing nucleotide triphosphate hydrolases"/>
    <property type="match status" value="1"/>
</dbReference>
<dbReference type="GO" id="GO:0016887">
    <property type="term" value="F:ATP hydrolysis activity"/>
    <property type="evidence" value="ECO:0007669"/>
    <property type="project" value="InterPro"/>
</dbReference>
<accession>X1DED4</accession>
<dbReference type="PANTHER" id="PTHR43776:SF7">
    <property type="entry name" value="D,D-DIPEPTIDE TRANSPORT ATP-BINDING PROTEIN DDPF-RELATED"/>
    <property type="match status" value="1"/>
</dbReference>
<protein>
    <recommendedName>
        <fullName evidence="5">ABC transporter domain-containing protein</fullName>
    </recommendedName>
</protein>
<dbReference type="InterPro" id="IPR050319">
    <property type="entry name" value="ABC_transp_ATP-bind"/>
</dbReference>
<dbReference type="InterPro" id="IPR003439">
    <property type="entry name" value="ABC_transporter-like_ATP-bd"/>
</dbReference>
<evidence type="ECO:0000256" key="2">
    <source>
        <dbReference type="ARBA" id="ARBA00022448"/>
    </source>
</evidence>
<evidence type="ECO:0000256" key="3">
    <source>
        <dbReference type="ARBA" id="ARBA00022741"/>
    </source>
</evidence>
<feature type="non-terminal residue" evidence="6">
    <location>
        <position position="99"/>
    </location>
</feature>
<dbReference type="AlphaFoldDB" id="X1DED4"/>
<name>X1DED4_9ZZZZ</name>
<proteinExistence type="inferred from homology"/>
<dbReference type="PANTHER" id="PTHR43776">
    <property type="entry name" value="TRANSPORT ATP-BINDING PROTEIN"/>
    <property type="match status" value="1"/>
</dbReference>
<comment type="caution">
    <text evidence="6">The sequence shown here is derived from an EMBL/GenBank/DDBJ whole genome shotgun (WGS) entry which is preliminary data.</text>
</comment>
<keyword evidence="3" id="KW-0547">Nucleotide-binding</keyword>
<dbReference type="GO" id="GO:0005524">
    <property type="term" value="F:ATP binding"/>
    <property type="evidence" value="ECO:0007669"/>
    <property type="project" value="UniProtKB-KW"/>
</dbReference>
<dbReference type="InterPro" id="IPR027417">
    <property type="entry name" value="P-loop_NTPase"/>
</dbReference>
<dbReference type="SUPFAM" id="SSF52540">
    <property type="entry name" value="P-loop containing nucleoside triphosphate hydrolases"/>
    <property type="match status" value="1"/>
</dbReference>
<comment type="similarity">
    <text evidence="1">Belongs to the ABC transporter superfamily.</text>
</comment>
<evidence type="ECO:0000313" key="6">
    <source>
        <dbReference type="EMBL" id="GAH19151.1"/>
    </source>
</evidence>
<sequence length="99" mass="11047">MENNVLLKVRNLKKYFPVRGGILSKTIGYVQAVDEISFDIKEGETLGLVGESGCGKTTAGRTITRLLEPTAGEVYFEGENVFKLSKEELRKARRNIQII</sequence>
<keyword evidence="4" id="KW-0067">ATP-binding</keyword>
<organism evidence="6">
    <name type="scientific">marine sediment metagenome</name>
    <dbReference type="NCBI Taxonomy" id="412755"/>
    <lineage>
        <taxon>unclassified sequences</taxon>
        <taxon>metagenomes</taxon>
        <taxon>ecological metagenomes</taxon>
    </lineage>
</organism>
<dbReference type="Pfam" id="PF00005">
    <property type="entry name" value="ABC_tran"/>
    <property type="match status" value="1"/>
</dbReference>
<keyword evidence="2" id="KW-0813">Transport</keyword>
<evidence type="ECO:0000259" key="5">
    <source>
        <dbReference type="Pfam" id="PF00005"/>
    </source>
</evidence>